<reference evidence="3" key="2">
    <citation type="journal article" date="2022" name="Microbiol. Resour. Announc.">
        <title>Whole-Genome Sequence of Entomortierella parvispora E1425, a Mucoromycotan Fungus Associated with Burkholderiaceae-Related Endosymbiotic Bacteria.</title>
        <authorList>
            <person name="Herlambang A."/>
            <person name="Guo Y."/>
            <person name="Takashima Y."/>
            <person name="Narisawa K."/>
            <person name="Ohta H."/>
            <person name="Nishizawa T."/>
        </authorList>
    </citation>
    <scope>NUCLEOTIDE SEQUENCE</scope>
    <source>
        <strain evidence="3">E1425</strain>
    </source>
</reference>
<dbReference type="Pfam" id="PF03372">
    <property type="entry name" value="Exo_endo_phos"/>
    <property type="match status" value="1"/>
</dbReference>
<feature type="region of interest" description="Disordered" evidence="1">
    <location>
        <begin position="658"/>
        <end position="682"/>
    </location>
</feature>
<protein>
    <submittedName>
        <fullName evidence="3">Protein angel</fullName>
    </submittedName>
</protein>
<dbReference type="GO" id="GO:0000175">
    <property type="term" value="F:3'-5'-RNA exonuclease activity"/>
    <property type="evidence" value="ECO:0007669"/>
    <property type="project" value="TreeGrafter"/>
</dbReference>
<accession>A0A9P3H3N9</accession>
<feature type="compositionally biased region" description="Low complexity" evidence="1">
    <location>
        <begin position="246"/>
        <end position="262"/>
    </location>
</feature>
<feature type="region of interest" description="Disordered" evidence="1">
    <location>
        <begin position="172"/>
        <end position="337"/>
    </location>
</feature>
<dbReference type="PANTHER" id="PTHR12121">
    <property type="entry name" value="CARBON CATABOLITE REPRESSOR PROTEIN 4"/>
    <property type="match status" value="1"/>
</dbReference>
<feature type="compositionally biased region" description="Basic and acidic residues" evidence="1">
    <location>
        <begin position="662"/>
        <end position="681"/>
    </location>
</feature>
<sequence length="795" mass="89128">MPSVDSYPGFSCAVNRDGKVVLFGNAVGFAVYDITSATWSATPPTLKPSVSMANLLNQKGMAAAVWPDGYTNSIFATGISTFMEFNSQNMTMDGAPVLEYPPYLHGFCMAAVQTTPQTPVTFMGDTSKDRQRRHQLPAKPSKAHGPSKGAQSNAGRNRSDQAAIVTAETGTAAVPGARPNSNDPWVPQAQHGVGSSSTSQHNQPQQHGRSHQHAQRPSQHQQSQHQQYQQQHSPQQHLQQHHHQQHYPQQQCQQQQYQQQHHQQQHHHQQHHQQQYQQQRHQQQSHPRPHHAHPYRPQQRHQQQAPLGSHQEPDLGHTGRSGHGKHSNKKLQARKWDRQAEDNPLELRFTVMTYNLLSKELAAEHLDLYQHCKPRVLLWENRSRALLAELASSDLDFYCLQELDEYDYVHLFLPAFTYRGYTGFYKKRNGTKPDGCALFYRNSTVQAVTIVGVDYLENDFVTQDNVGIVGIFDVFQTSQSKRVCIATTHVLYNPRRGMIKLAQIRMLLEMSERLITGFGGDIPLVLCGDLNALPHSLVIRYLTDENVDLTSIPEALMSGQNRPLPRQQDFYNPVKEFLASFGDNSNNGAESTVFTATATTATTTTTTTASSASGVATSTTKKIEIMEESDLIAALAAHVAQSKASAVSVFARLKSQAQESIKPQEQEQKQGQEQEQEREQVDVSMLMDDSTSQESVLITQPFTLRSSYKFSSHGKKGNTRAYHGNQWTTYHGRAKLMCDFMFFGQLKSTPIKNPTRLEVVANLELPCKQLDNSSGLPTAEIGSDHLSLVTMFKFH</sequence>
<feature type="compositionally biased region" description="Low complexity" evidence="1">
    <location>
        <begin position="215"/>
        <end position="238"/>
    </location>
</feature>
<feature type="domain" description="Endonuclease/exonuclease/phosphatase" evidence="2">
    <location>
        <begin position="352"/>
        <end position="593"/>
    </location>
</feature>
<evidence type="ECO:0000256" key="1">
    <source>
        <dbReference type="SAM" id="MobiDB-lite"/>
    </source>
</evidence>
<dbReference type="Proteomes" id="UP000827284">
    <property type="component" value="Unassembled WGS sequence"/>
</dbReference>
<dbReference type="InterPro" id="IPR036691">
    <property type="entry name" value="Endo/exonu/phosph_ase_sf"/>
</dbReference>
<feature type="compositionally biased region" description="Low complexity" evidence="1">
    <location>
        <begin position="295"/>
        <end position="306"/>
    </location>
</feature>
<feature type="compositionally biased region" description="Polar residues" evidence="1">
    <location>
        <begin position="193"/>
        <end position="207"/>
    </location>
</feature>
<feature type="compositionally biased region" description="Low complexity" evidence="1">
    <location>
        <begin position="272"/>
        <end position="286"/>
    </location>
</feature>
<evidence type="ECO:0000313" key="3">
    <source>
        <dbReference type="EMBL" id="GJJ69148.1"/>
    </source>
</evidence>
<organism evidence="3 4">
    <name type="scientific">Entomortierella parvispora</name>
    <dbReference type="NCBI Taxonomy" id="205924"/>
    <lineage>
        <taxon>Eukaryota</taxon>
        <taxon>Fungi</taxon>
        <taxon>Fungi incertae sedis</taxon>
        <taxon>Mucoromycota</taxon>
        <taxon>Mortierellomycotina</taxon>
        <taxon>Mortierellomycetes</taxon>
        <taxon>Mortierellales</taxon>
        <taxon>Mortierellaceae</taxon>
        <taxon>Entomortierella</taxon>
    </lineage>
</organism>
<reference evidence="3" key="1">
    <citation type="submission" date="2021-11" db="EMBL/GenBank/DDBJ databases">
        <authorList>
            <person name="Herlambang A."/>
            <person name="Guo Y."/>
            <person name="Takashima Y."/>
            <person name="Nishizawa T."/>
        </authorList>
    </citation>
    <scope>NUCLEOTIDE SEQUENCE</scope>
    <source>
        <strain evidence="3">E1425</strain>
    </source>
</reference>
<feature type="region of interest" description="Disordered" evidence="1">
    <location>
        <begin position="119"/>
        <end position="160"/>
    </location>
</feature>
<keyword evidence="4" id="KW-1185">Reference proteome</keyword>
<dbReference type="SUPFAM" id="SSF56219">
    <property type="entry name" value="DNase I-like"/>
    <property type="match status" value="1"/>
</dbReference>
<evidence type="ECO:0000259" key="2">
    <source>
        <dbReference type="Pfam" id="PF03372"/>
    </source>
</evidence>
<dbReference type="OrthoDB" id="428734at2759"/>
<gene>
    <name evidence="3" type="ORF">EMPS_01494</name>
</gene>
<evidence type="ECO:0000313" key="4">
    <source>
        <dbReference type="Proteomes" id="UP000827284"/>
    </source>
</evidence>
<comment type="caution">
    <text evidence="3">The sequence shown here is derived from an EMBL/GenBank/DDBJ whole genome shotgun (WGS) entry which is preliminary data.</text>
</comment>
<name>A0A9P3H3N9_9FUNG</name>
<dbReference type="InterPro" id="IPR050410">
    <property type="entry name" value="CCR4/nocturin_mRNA_transcr"/>
</dbReference>
<proteinExistence type="predicted"/>
<dbReference type="AlphaFoldDB" id="A0A9P3H3N9"/>
<dbReference type="InterPro" id="IPR005135">
    <property type="entry name" value="Endo/exonuclease/phosphatase"/>
</dbReference>
<dbReference type="EMBL" id="BQFW01000002">
    <property type="protein sequence ID" value="GJJ69148.1"/>
    <property type="molecule type" value="Genomic_DNA"/>
</dbReference>
<feature type="compositionally biased region" description="Basic residues" evidence="1">
    <location>
        <begin position="320"/>
        <end position="333"/>
    </location>
</feature>
<dbReference type="Gene3D" id="3.60.10.10">
    <property type="entry name" value="Endonuclease/exonuclease/phosphatase"/>
    <property type="match status" value="1"/>
</dbReference>
<dbReference type="PANTHER" id="PTHR12121:SF34">
    <property type="entry name" value="PROTEIN ANGEL"/>
    <property type="match status" value="1"/>
</dbReference>